<dbReference type="Proteomes" id="UP000051634">
    <property type="component" value="Unassembled WGS sequence"/>
</dbReference>
<dbReference type="PATRIC" id="fig|54398.3.peg.691"/>
<protein>
    <submittedName>
        <fullName evidence="2">Mce related protein</fullName>
    </submittedName>
    <submittedName>
        <fullName evidence="3">Phospholipid/cholesterol/gamma-HCH transport system substrate-binding protein</fullName>
    </submittedName>
</protein>
<proteinExistence type="predicted"/>
<evidence type="ECO:0000313" key="2">
    <source>
        <dbReference type="EMBL" id="KRT54189.1"/>
    </source>
</evidence>
<dbReference type="AlphaFoldDB" id="A0A0T5ZAA9"/>
<accession>A0A0T5ZAA9</accession>
<dbReference type="PANTHER" id="PTHR33371:SF4">
    <property type="entry name" value="INTERMEMBRANE PHOSPHOLIPID TRANSPORT SYSTEM BINDING PROTEIN MLAD"/>
    <property type="match status" value="1"/>
</dbReference>
<comment type="caution">
    <text evidence="3">The sequence shown here is derived from an EMBL/GenBank/DDBJ whole genome shotgun (WGS) entry which is preliminary data.</text>
</comment>
<reference evidence="4 5" key="1">
    <citation type="submission" date="2015-11" db="EMBL/GenBank/DDBJ databases">
        <title>The genome of Candidatus Endoriftia persephone in Ridgeia piscesae and population structure of the North Eastern Pacific vestimentiferan symbionts.</title>
        <authorList>
            <person name="Perez M."/>
            <person name="Juniper K.S."/>
        </authorList>
    </citation>
    <scope>NUCLEOTIDE SEQUENCE [LARGE SCALE GENOMIC DNA]</scope>
    <source>
        <strain evidence="3">Ind10</strain>
        <strain evidence="2">Ind11</strain>
    </source>
</reference>
<dbReference type="EMBL" id="LDXT01000093">
    <property type="protein sequence ID" value="KRT54189.1"/>
    <property type="molecule type" value="Genomic_DNA"/>
</dbReference>
<organism evidence="3 4">
    <name type="scientific">endosymbiont of Ridgeia piscesae</name>
    <dbReference type="NCBI Taxonomy" id="54398"/>
    <lineage>
        <taxon>Bacteria</taxon>
        <taxon>Pseudomonadati</taxon>
        <taxon>Pseudomonadota</taxon>
        <taxon>Gammaproteobacteria</taxon>
        <taxon>sulfur-oxidizing symbionts</taxon>
    </lineage>
</organism>
<dbReference type="OrthoDB" id="9788420at2"/>
<feature type="domain" description="Mce/MlaD" evidence="1">
    <location>
        <begin position="38"/>
        <end position="117"/>
    </location>
</feature>
<evidence type="ECO:0000313" key="5">
    <source>
        <dbReference type="Proteomes" id="UP000051634"/>
    </source>
</evidence>
<dbReference type="PANTHER" id="PTHR33371">
    <property type="entry name" value="INTERMEMBRANE PHOSPHOLIPID TRANSPORT SYSTEM BINDING PROTEIN MLAD-RELATED"/>
    <property type="match status" value="1"/>
</dbReference>
<name>A0A0T5ZAA9_9GAMM</name>
<evidence type="ECO:0000313" key="4">
    <source>
        <dbReference type="Proteomes" id="UP000051276"/>
    </source>
</evidence>
<keyword evidence="5" id="KW-1185">Reference proteome</keyword>
<dbReference type="Proteomes" id="UP000051276">
    <property type="component" value="Unassembled WGS sequence"/>
</dbReference>
<dbReference type="GO" id="GO:0005543">
    <property type="term" value="F:phospholipid binding"/>
    <property type="evidence" value="ECO:0007669"/>
    <property type="project" value="TreeGrafter"/>
</dbReference>
<dbReference type="InterPro" id="IPR030970">
    <property type="entry name" value="ABC_MlaD"/>
</dbReference>
<dbReference type="Pfam" id="PF02470">
    <property type="entry name" value="MlaD"/>
    <property type="match status" value="1"/>
</dbReference>
<dbReference type="STRING" id="54398.Ga0074115_10386"/>
<dbReference type="NCBIfam" id="TIGR04430">
    <property type="entry name" value="OM_asym_MlaD"/>
    <property type="match status" value="1"/>
</dbReference>
<dbReference type="EMBL" id="LMXI01000094">
    <property type="protein sequence ID" value="KRT59801.1"/>
    <property type="molecule type" value="Genomic_DNA"/>
</dbReference>
<sequence>MNRRRLEVGVGLFMALGLVALFFLAMQVSNLSSVSRGDGYEVQARFDNIGGLKVRSPVAMAGVRIGRVTHIGFDQQNFEAVVTLRIEEQYDKIPEDSIAKIYTSGLLGEQYVGLDPGGSEETIRDTGQITMTQSALVLEEIVGQFLFSKAEEAALE</sequence>
<dbReference type="GO" id="GO:0005548">
    <property type="term" value="F:phospholipid transporter activity"/>
    <property type="evidence" value="ECO:0007669"/>
    <property type="project" value="TreeGrafter"/>
</dbReference>
<gene>
    <name evidence="2" type="ORF">Ga0074115_10386</name>
    <name evidence="3" type="ORF">Ga0076813_160011</name>
</gene>
<evidence type="ECO:0000313" key="3">
    <source>
        <dbReference type="EMBL" id="KRT59801.1"/>
    </source>
</evidence>
<dbReference type="InterPro" id="IPR003399">
    <property type="entry name" value="Mce/MlaD"/>
</dbReference>
<evidence type="ECO:0000259" key="1">
    <source>
        <dbReference type="Pfam" id="PF02470"/>
    </source>
</evidence>
<dbReference type="InterPro" id="IPR052336">
    <property type="entry name" value="MlaD_Phospholipid_Transporter"/>
</dbReference>
<dbReference type="RefSeq" id="WP_057955637.1">
    <property type="nucleotide sequence ID" value="NZ_KQ556886.1"/>
</dbReference>